<dbReference type="Proteomes" id="UP000019666">
    <property type="component" value="Unassembled WGS sequence"/>
</dbReference>
<keyword evidence="4" id="KW-0472">Membrane</keyword>
<dbReference type="RefSeq" id="WP_037281997.1">
    <property type="nucleotide sequence ID" value="NZ_KK088598.1"/>
</dbReference>
<dbReference type="Pfam" id="PF00132">
    <property type="entry name" value="Hexapep"/>
    <property type="match status" value="1"/>
</dbReference>
<keyword evidence="2" id="KW-0677">Repeat</keyword>
<feature type="transmembrane region" description="Helical" evidence="4">
    <location>
        <begin position="12"/>
        <end position="39"/>
    </location>
</feature>
<dbReference type="Gene3D" id="2.160.10.10">
    <property type="entry name" value="Hexapeptide repeat proteins"/>
    <property type="match status" value="2"/>
</dbReference>
<keyword evidence="3" id="KW-0012">Acyltransferase</keyword>
<keyword evidence="1" id="KW-0808">Transferase</keyword>
<protein>
    <submittedName>
        <fullName evidence="5">Uncharacterized protein</fullName>
    </submittedName>
</protein>
<dbReference type="PROSITE" id="PS00101">
    <property type="entry name" value="HEXAPEP_TRANSFERASES"/>
    <property type="match status" value="1"/>
</dbReference>
<evidence type="ECO:0000313" key="5">
    <source>
        <dbReference type="EMBL" id="EYD75391.1"/>
    </source>
</evidence>
<reference evidence="5 6" key="1">
    <citation type="submission" date="2013-02" db="EMBL/GenBank/DDBJ databases">
        <authorList>
            <person name="Fiebig A."/>
            <person name="Goeker M."/>
            <person name="Klenk H.-P.P."/>
        </authorList>
    </citation>
    <scope>NUCLEOTIDE SEQUENCE [LARGE SCALE GENOMIC DNA]</scope>
    <source>
        <strain evidence="5 6">DSM 19309</strain>
    </source>
</reference>
<dbReference type="EMBL" id="AOSK01000083">
    <property type="protein sequence ID" value="EYD75391.1"/>
    <property type="molecule type" value="Genomic_DNA"/>
</dbReference>
<dbReference type="HOGENOM" id="CLU_085364_0_0_5"/>
<accession>A0A017HM08</accession>
<dbReference type="InterPro" id="IPR018357">
    <property type="entry name" value="Hexapep_transf_CS"/>
</dbReference>
<dbReference type="STRING" id="442562.Rumeso_03038"/>
<evidence type="ECO:0000256" key="4">
    <source>
        <dbReference type="SAM" id="Phobius"/>
    </source>
</evidence>
<evidence type="ECO:0000313" key="6">
    <source>
        <dbReference type="Proteomes" id="UP000019666"/>
    </source>
</evidence>
<dbReference type="InterPro" id="IPR001451">
    <property type="entry name" value="Hexapep"/>
</dbReference>
<dbReference type="SUPFAM" id="SSF51161">
    <property type="entry name" value="Trimeric LpxA-like enzymes"/>
    <property type="match status" value="1"/>
</dbReference>
<proteinExistence type="predicted"/>
<sequence>MAQLRRPLRTLPAWLVQALVPIYLLAIFGLPTAAIGVAFEATRSVIVELLVLVAGPLAYAALFAAVAGGLSRFHVPAIVKGHFPRSIDHPVYGHRRLYGLCWTSLYYFKPVYFLVLSIPALKTMTFRLFGYRGSMDFTVYPDTWIRDLPILDFGPGVYLANRATLGTNMPLSDGTILVSPITLGAGSVLGHLAELGPGVTIAEGSEIGTRSAIGVACRIGRGVSIAPDVSLEHSVRVGDGARIRACARVGLNSVVGPGDIVEFGEVVPQRRGEGPGNIVAQLRA</sequence>
<gene>
    <name evidence="5" type="ORF">Rumeso_03038</name>
</gene>
<organism evidence="5 6">
    <name type="scientific">Rubellimicrobium mesophilum DSM 19309</name>
    <dbReference type="NCBI Taxonomy" id="442562"/>
    <lineage>
        <taxon>Bacteria</taxon>
        <taxon>Pseudomonadati</taxon>
        <taxon>Pseudomonadota</taxon>
        <taxon>Alphaproteobacteria</taxon>
        <taxon>Rhodobacterales</taxon>
        <taxon>Roseobacteraceae</taxon>
        <taxon>Rubellimicrobium</taxon>
    </lineage>
</organism>
<dbReference type="InterPro" id="IPR011004">
    <property type="entry name" value="Trimer_LpxA-like_sf"/>
</dbReference>
<evidence type="ECO:0000256" key="1">
    <source>
        <dbReference type="ARBA" id="ARBA00022679"/>
    </source>
</evidence>
<keyword evidence="4" id="KW-1133">Transmembrane helix</keyword>
<keyword evidence="4" id="KW-0812">Transmembrane</keyword>
<evidence type="ECO:0000256" key="3">
    <source>
        <dbReference type="ARBA" id="ARBA00023315"/>
    </source>
</evidence>
<dbReference type="AlphaFoldDB" id="A0A017HM08"/>
<dbReference type="OrthoDB" id="9775031at2"/>
<name>A0A017HM08_9RHOB</name>
<feature type="transmembrane region" description="Helical" evidence="4">
    <location>
        <begin position="45"/>
        <end position="70"/>
    </location>
</feature>
<evidence type="ECO:0000256" key="2">
    <source>
        <dbReference type="ARBA" id="ARBA00022737"/>
    </source>
</evidence>
<dbReference type="GO" id="GO:0016746">
    <property type="term" value="F:acyltransferase activity"/>
    <property type="evidence" value="ECO:0007669"/>
    <property type="project" value="UniProtKB-KW"/>
</dbReference>
<keyword evidence="6" id="KW-1185">Reference proteome</keyword>
<comment type="caution">
    <text evidence="5">The sequence shown here is derived from an EMBL/GenBank/DDBJ whole genome shotgun (WGS) entry which is preliminary data.</text>
</comment>